<feature type="domain" description="RCC1-like" evidence="13">
    <location>
        <begin position="861"/>
        <end position="1265"/>
    </location>
</feature>
<dbReference type="FunFam" id="3.40.50.720:FF:000084">
    <property type="entry name" value="Short-chain dehydrogenase reductase"/>
    <property type="match status" value="1"/>
</dbReference>
<evidence type="ECO:0000256" key="3">
    <source>
        <dbReference type="ARBA" id="ARBA00012884"/>
    </source>
</evidence>
<evidence type="ECO:0000256" key="5">
    <source>
        <dbReference type="ARBA" id="ARBA00022857"/>
    </source>
</evidence>
<dbReference type="EC" id="1.2.1.88" evidence="3"/>
<name>A0AAD9AW53_9PEZI</name>
<keyword evidence="15" id="KW-1185">Reference proteome</keyword>
<dbReference type="Gene3D" id="3.40.50.720">
    <property type="entry name" value="NAD(P)-binding Rossmann-like Domain"/>
    <property type="match status" value="1"/>
</dbReference>
<dbReference type="InterPro" id="IPR000408">
    <property type="entry name" value="Reg_chr_condens"/>
</dbReference>
<feature type="repeat" description="RCC1" evidence="11">
    <location>
        <begin position="915"/>
        <end position="983"/>
    </location>
</feature>
<dbReference type="GO" id="GO:0010133">
    <property type="term" value="P:L-proline catabolic process to L-glutamate"/>
    <property type="evidence" value="ECO:0007669"/>
    <property type="project" value="TreeGrafter"/>
</dbReference>
<comment type="similarity">
    <text evidence="2">Belongs to the aldehyde dehydrogenase family.</text>
</comment>
<feature type="repeat" description="RCC1" evidence="11">
    <location>
        <begin position="860"/>
        <end position="914"/>
    </location>
</feature>
<dbReference type="EMBL" id="JAQOWY010000037">
    <property type="protein sequence ID" value="KAK1854437.1"/>
    <property type="molecule type" value="Genomic_DNA"/>
</dbReference>
<dbReference type="SUPFAM" id="SSF51735">
    <property type="entry name" value="NAD(P)-binding Rossmann-fold domains"/>
    <property type="match status" value="1"/>
</dbReference>
<dbReference type="PANTHER" id="PTHR42862">
    <property type="entry name" value="DELTA-1-PYRROLINE-5-CARBOXYLATE DEHYDROGENASE 1, ISOFORM A-RELATED"/>
    <property type="match status" value="1"/>
</dbReference>
<feature type="repeat" description="RCC1" evidence="11">
    <location>
        <begin position="1216"/>
        <end position="1269"/>
    </location>
</feature>
<comment type="pathway">
    <text evidence="1">Amino-acid degradation; L-proline degradation into L-glutamate; L-glutamate from L-proline: step 2/2.</text>
</comment>
<dbReference type="Pfam" id="PF25390">
    <property type="entry name" value="WD40_RLD"/>
    <property type="match status" value="1"/>
</dbReference>
<dbReference type="InterPro" id="IPR002347">
    <property type="entry name" value="SDR_fam"/>
</dbReference>
<accession>A0AAD9AW53</accession>
<comment type="catalytic activity">
    <reaction evidence="10">
        <text>L-glutamate 5-semialdehyde + NAD(+) + H2O = L-glutamate + NADH + 2 H(+)</text>
        <dbReference type="Rhea" id="RHEA:30235"/>
        <dbReference type="ChEBI" id="CHEBI:15377"/>
        <dbReference type="ChEBI" id="CHEBI:15378"/>
        <dbReference type="ChEBI" id="CHEBI:29985"/>
        <dbReference type="ChEBI" id="CHEBI:57540"/>
        <dbReference type="ChEBI" id="CHEBI:57945"/>
        <dbReference type="ChEBI" id="CHEBI:58066"/>
        <dbReference type="EC" id="1.2.1.88"/>
    </reaction>
</comment>
<evidence type="ECO:0000256" key="8">
    <source>
        <dbReference type="ARBA" id="ARBA00023062"/>
    </source>
</evidence>
<evidence type="ECO:0000256" key="9">
    <source>
        <dbReference type="ARBA" id="ARBA00032259"/>
    </source>
</evidence>
<keyword evidence="7" id="KW-0520">NAD</keyword>
<dbReference type="SUPFAM" id="SSF53720">
    <property type="entry name" value="ALDH-like"/>
    <property type="match status" value="1"/>
</dbReference>
<evidence type="ECO:0000259" key="13">
    <source>
        <dbReference type="Pfam" id="PF25390"/>
    </source>
</evidence>
<evidence type="ECO:0000256" key="1">
    <source>
        <dbReference type="ARBA" id="ARBA00004786"/>
    </source>
</evidence>
<dbReference type="InterPro" id="IPR009091">
    <property type="entry name" value="RCC1/BLIP-II"/>
</dbReference>
<dbReference type="GO" id="GO:0003842">
    <property type="term" value="F:L-glutamate gamma-semialdehyde dehydrogenase activity"/>
    <property type="evidence" value="ECO:0007669"/>
    <property type="project" value="UniProtKB-EC"/>
</dbReference>
<dbReference type="Proteomes" id="UP001243330">
    <property type="component" value="Unassembled WGS sequence"/>
</dbReference>
<reference evidence="14" key="1">
    <citation type="submission" date="2023-01" db="EMBL/GenBank/DDBJ databases">
        <title>Colletotrichum chrysophilum M932 genome sequence.</title>
        <authorList>
            <person name="Baroncelli R."/>
        </authorList>
    </citation>
    <scope>NUCLEOTIDE SEQUENCE</scope>
    <source>
        <strain evidence="14">M932</strain>
    </source>
</reference>
<keyword evidence="8" id="KW-0642">Proline metabolism</keyword>
<dbReference type="Gene3D" id="3.40.309.10">
    <property type="entry name" value="Aldehyde Dehydrogenase, Chain A, domain 2"/>
    <property type="match status" value="1"/>
</dbReference>
<evidence type="ECO:0000256" key="6">
    <source>
        <dbReference type="ARBA" id="ARBA00023002"/>
    </source>
</evidence>
<sequence>MTGRLAGKIALVSGSTQGFGRGILETFVKEGALVLGLDLQATDGPVDGYSESQAYQIKANVAEEASWKKALETSVQRFGKAPSIVVHNAGWSYPNKSSIDVTLEEFNRAFEVNVKSIFLASKILIPEMKKNGTGSTIVISSENAIRPGALQTWYNATKAGVSSATKSMALEFARDQLRFNTICPTSGNTPLLNKFAGIADGPVPAEIIKAKCEAIPIGRLVEPSDVANVALFLAEPASSIISGVEILVDGARSFPMDSVTEPAGCYTVGPASPILREPANADGFSYAPGSEERKLLKAALAEAEKTTFEIPSIINGERLYTGRKSVQKNPWNHHGAPLAEYHEVDRETVTKRAIPGALDARRKWANMPFSERAAIYKRAARLVETRYRWKLMAATMLGQGKTCGQAEGDCITEVIDTLNFHVYYCHQLYQQQPLKQSDSAYNSLDYRPLEGFVLAVSPFNFTALGAHIAFTPAILGNVVLWKPSPMAVLSNYILYQIMEEAGLPKGVVQFLPTADPTVVVEPALASPHFSGLHYTGSSAVLKSLFAQIGTNAQLYKTFPRIVGESGGKNFHLVHNSCREDVDWVASAAVRSAFEFQGQKCSALSRLYVPKSMWEQGDLKAALLREAAKMTHGDDVKQLHHPLGPIVSEAAFERFGEFLESAQKDGHRLLFGGKRDGSKGLFIQPAILEAKQDDKTATSHLLTRELFGPLFAVLTHDDTLPNNLEDVCDVIDSTSEYGLAGSFFSRDREAIKIANERLRDSVGMFCINDKCTGAVIGAHPFGGARSSGTNDKANSVNVLLRFSSIRTVKDSFESSSSTLGACHIAEHHQAAAAPAPEMAMVTNRTEPSPRPSSTSRPTTKLDVFVIGSGENSELGLGPRHTQAPRPRLNRLLDADSVGVVQVAVGGMHCVALTHDGKVLTWGVNDDGALGRVKSTSKSEAEAEEDEEDILDPFESTPEAVNFEEEIDVVQVAATNSAGFALTAAGKVYGWGSFAGGDGNFGFLHEKPPKTTERLPVLIPGLTDIKELAGGSDHILALTNDGNVFAWGSGEQNELGRRILARRRFETLVPQRVGLPKNKTAKIFAGSHHSFAIDTTGKVWAFGLNNFGQCGISTREDTGFTTVISPTVIKSLEGYKVRHIGCGLHHTVACTEEGEVLVWGRADDGQMGMPLETLPEDHIIFDSRDRPRVLNVPAVVPDLKAVFVAAGIDNCYTISKEGEMHAWGFSASYNTGLATTDTVKTPTLVRSKQLGEKKLDFIDAGGQFAVATSPRL</sequence>
<dbReference type="PROSITE" id="PS00626">
    <property type="entry name" value="RCC1_2"/>
    <property type="match status" value="1"/>
</dbReference>
<dbReference type="InterPro" id="IPR016160">
    <property type="entry name" value="Ald_DH_CS_CYS"/>
</dbReference>
<evidence type="ECO:0000256" key="2">
    <source>
        <dbReference type="ARBA" id="ARBA00009986"/>
    </source>
</evidence>
<dbReference type="GO" id="GO:0005759">
    <property type="term" value="C:mitochondrial matrix"/>
    <property type="evidence" value="ECO:0007669"/>
    <property type="project" value="TreeGrafter"/>
</dbReference>
<keyword evidence="6" id="KW-0560">Oxidoreductase</keyword>
<dbReference type="SUPFAM" id="SSF50985">
    <property type="entry name" value="RCC1/BLIP-II"/>
    <property type="match status" value="1"/>
</dbReference>
<dbReference type="InterPro" id="IPR016161">
    <property type="entry name" value="Ald_DH/histidinol_DH"/>
</dbReference>
<feature type="domain" description="Aldehyde dehydrogenase" evidence="12">
    <location>
        <begin position="329"/>
        <end position="807"/>
    </location>
</feature>
<dbReference type="FunFam" id="3.40.309.10:FF:000005">
    <property type="entry name" value="1-pyrroline-5-carboxylate dehydrogenase 1"/>
    <property type="match status" value="1"/>
</dbReference>
<feature type="repeat" description="RCC1" evidence="11">
    <location>
        <begin position="1152"/>
        <end position="1215"/>
    </location>
</feature>
<dbReference type="PRINTS" id="PR00633">
    <property type="entry name" value="RCCNDNSATION"/>
</dbReference>
<evidence type="ECO:0000313" key="14">
    <source>
        <dbReference type="EMBL" id="KAK1854437.1"/>
    </source>
</evidence>
<evidence type="ECO:0000259" key="12">
    <source>
        <dbReference type="Pfam" id="PF00171"/>
    </source>
</evidence>
<dbReference type="InterPro" id="IPR015590">
    <property type="entry name" value="Aldehyde_DH_dom"/>
</dbReference>
<dbReference type="Pfam" id="PF13561">
    <property type="entry name" value="adh_short_C2"/>
    <property type="match status" value="1"/>
</dbReference>
<protein>
    <recommendedName>
        <fullName evidence="9">L-glutamate gamma-semialdehyde dehydrogenase</fullName>
        <ecNumber evidence="3">1.2.1.88</ecNumber>
    </recommendedName>
    <alternativeName>
        <fullName evidence="9">L-glutamate gamma-semialdehyde dehydrogenase</fullName>
    </alternativeName>
</protein>
<dbReference type="InterPro" id="IPR050485">
    <property type="entry name" value="Proline_metab_enzyme"/>
</dbReference>
<gene>
    <name evidence="14" type="ORF">CCHR01_02953</name>
</gene>
<dbReference type="FunFam" id="3.40.605.10:FF:000006">
    <property type="entry name" value="1-pyrroline-5-carboxylate dehydrogenase"/>
    <property type="match status" value="1"/>
</dbReference>
<feature type="repeat" description="RCC1" evidence="11">
    <location>
        <begin position="984"/>
        <end position="1039"/>
    </location>
</feature>
<dbReference type="Gene3D" id="3.40.605.10">
    <property type="entry name" value="Aldehyde Dehydrogenase, Chain A, domain 1"/>
    <property type="match status" value="1"/>
</dbReference>
<proteinExistence type="inferred from homology"/>
<comment type="caution">
    <text evidence="14">The sequence shown here is derived from an EMBL/GenBank/DDBJ whole genome shotgun (WGS) entry which is preliminary data.</text>
</comment>
<dbReference type="PROSITE" id="PS00070">
    <property type="entry name" value="ALDEHYDE_DEHYDR_CYS"/>
    <property type="match status" value="1"/>
</dbReference>
<evidence type="ECO:0000256" key="10">
    <source>
        <dbReference type="ARBA" id="ARBA00048142"/>
    </source>
</evidence>
<feature type="repeat" description="RCC1" evidence="11">
    <location>
        <begin position="1040"/>
        <end position="1094"/>
    </location>
</feature>
<dbReference type="InterPro" id="IPR016163">
    <property type="entry name" value="Ald_DH_C"/>
</dbReference>
<evidence type="ECO:0000256" key="4">
    <source>
        <dbReference type="ARBA" id="ARBA00022737"/>
    </source>
</evidence>
<dbReference type="PROSITE" id="PS50012">
    <property type="entry name" value="RCC1_3"/>
    <property type="match status" value="7"/>
</dbReference>
<evidence type="ECO:0000256" key="7">
    <source>
        <dbReference type="ARBA" id="ARBA00023027"/>
    </source>
</evidence>
<dbReference type="Gene3D" id="2.130.10.30">
    <property type="entry name" value="Regulator of chromosome condensation 1/beta-lactamase-inhibitor protein II"/>
    <property type="match status" value="1"/>
</dbReference>
<evidence type="ECO:0000256" key="11">
    <source>
        <dbReference type="PROSITE-ProRule" id="PRU00235"/>
    </source>
</evidence>
<evidence type="ECO:0000313" key="15">
    <source>
        <dbReference type="Proteomes" id="UP001243330"/>
    </source>
</evidence>
<organism evidence="14 15">
    <name type="scientific">Colletotrichum chrysophilum</name>
    <dbReference type="NCBI Taxonomy" id="1836956"/>
    <lineage>
        <taxon>Eukaryota</taxon>
        <taxon>Fungi</taxon>
        <taxon>Dikarya</taxon>
        <taxon>Ascomycota</taxon>
        <taxon>Pezizomycotina</taxon>
        <taxon>Sordariomycetes</taxon>
        <taxon>Hypocreomycetidae</taxon>
        <taxon>Glomerellales</taxon>
        <taxon>Glomerellaceae</taxon>
        <taxon>Colletotrichum</taxon>
        <taxon>Colletotrichum gloeosporioides species complex</taxon>
    </lineage>
</organism>
<keyword evidence="4" id="KW-0677">Repeat</keyword>
<dbReference type="InterPro" id="IPR036291">
    <property type="entry name" value="NAD(P)-bd_dom_sf"/>
</dbReference>
<dbReference type="PANTHER" id="PTHR42862:SF1">
    <property type="entry name" value="DELTA-1-PYRROLINE-5-CARBOXYLATE DEHYDROGENASE 2, ISOFORM A-RELATED"/>
    <property type="match status" value="1"/>
</dbReference>
<dbReference type="Pfam" id="PF00171">
    <property type="entry name" value="Aldedh"/>
    <property type="match status" value="1"/>
</dbReference>
<dbReference type="AlphaFoldDB" id="A0AAD9AW53"/>
<keyword evidence="5" id="KW-0521">NADP</keyword>
<dbReference type="InterPro" id="IPR058923">
    <property type="entry name" value="RCC1-like_dom"/>
</dbReference>
<dbReference type="InterPro" id="IPR016162">
    <property type="entry name" value="Ald_DH_N"/>
</dbReference>
<feature type="repeat" description="RCC1" evidence="11">
    <location>
        <begin position="1095"/>
        <end position="1151"/>
    </location>
</feature>